<comment type="caution">
    <text evidence="8">The sequence shown here is derived from an EMBL/GenBank/DDBJ whole genome shotgun (WGS) entry which is preliminary data.</text>
</comment>
<keyword evidence="4 6" id="KW-1133">Transmembrane helix</keyword>
<sequence length="484" mass="53545">MGAFQVNKDLIPIKAHYFLLNGAHAGVLPFITVYAKQMGISAEVIGLIMAILCCLTVVSRPLIGSIADHLQKLKLVMMTLIFIDISADMGLNFIPTPMTDLTHSSVVCHQNISYIFQFDPYSCEKNSSSCDRCILSCDICQDDSAICLKDSFRHSGNSKTGDLSNVPSECFEEAIRNCHKDINTTVCIEKEDLKNSSKNPILQLCLLSIFTAIIYICNGSIVSLSDAACFNALGTRPELYGKQRLWGTIGWGSFALLSGYLNQVLTGTSGKYNFSAGFYMLGLLLVTDLLVISKLKLKNVKASKNIFKDVGMLIVKPRITIFILQVYFVGIFIGMSRSYIFWYLRSLHASQLVLGCSSAVQCFLGELPFFFFAGWIISKIGHINTFTMSFIANGLKFFTYSFIKNPWLGLPIEFLQGPCFGTFYTAMTSYAKIIAPEGTEATVQGLASGTFEGLGKYLITLYEDLFNRKVSSNPNILVMKLEAI</sequence>
<comment type="similarity">
    <text evidence="2">Belongs to the major facilitator superfamily. MFSD6 family.</text>
</comment>
<keyword evidence="9" id="KW-1185">Reference proteome</keyword>
<evidence type="ECO:0000256" key="4">
    <source>
        <dbReference type="ARBA" id="ARBA00022989"/>
    </source>
</evidence>
<feature type="transmembrane region" description="Helical" evidence="6">
    <location>
        <begin position="352"/>
        <end position="377"/>
    </location>
</feature>
<feature type="domain" description="Major facilitator superfamily associated" evidence="7">
    <location>
        <begin position="11"/>
        <end position="458"/>
    </location>
</feature>
<dbReference type="PANTHER" id="PTHR16172:SF30">
    <property type="entry name" value="SUGAR BABY, ISOFORM C"/>
    <property type="match status" value="1"/>
</dbReference>
<dbReference type="EMBL" id="BGPR01004086">
    <property type="protein sequence ID" value="GBM95745.1"/>
    <property type="molecule type" value="Genomic_DNA"/>
</dbReference>
<feature type="transmembrane region" description="Helical" evidence="6">
    <location>
        <begin position="318"/>
        <end position="340"/>
    </location>
</feature>
<comment type="subcellular location">
    <subcellularLocation>
        <location evidence="1">Membrane</location>
        <topology evidence="1">Multi-pass membrane protein</topology>
    </subcellularLocation>
</comment>
<proteinExistence type="inferred from homology"/>
<name>A0A4Y2K1I5_ARAVE</name>
<dbReference type="AlphaFoldDB" id="A0A4Y2K1I5"/>
<feature type="transmembrane region" description="Helical" evidence="6">
    <location>
        <begin position="44"/>
        <end position="63"/>
    </location>
</feature>
<dbReference type="InterPro" id="IPR024989">
    <property type="entry name" value="MFS_assoc_dom"/>
</dbReference>
<evidence type="ECO:0000259" key="7">
    <source>
        <dbReference type="Pfam" id="PF12832"/>
    </source>
</evidence>
<dbReference type="PANTHER" id="PTHR16172">
    <property type="entry name" value="MAJOR FACILITATOR SUPERFAMILY DOMAIN-CONTAINING PROTEIN 6-LIKE"/>
    <property type="match status" value="1"/>
</dbReference>
<dbReference type="InterPro" id="IPR051717">
    <property type="entry name" value="MFS_MFSD6"/>
</dbReference>
<feature type="transmembrane region" description="Helical" evidence="6">
    <location>
        <begin position="277"/>
        <end position="297"/>
    </location>
</feature>
<evidence type="ECO:0000256" key="5">
    <source>
        <dbReference type="ARBA" id="ARBA00023136"/>
    </source>
</evidence>
<keyword evidence="3 6" id="KW-0812">Transmembrane</keyword>
<dbReference type="Pfam" id="PF12832">
    <property type="entry name" value="MFS_1_like"/>
    <property type="match status" value="1"/>
</dbReference>
<dbReference type="Gene3D" id="1.20.1250.20">
    <property type="entry name" value="MFS general substrate transporter like domains"/>
    <property type="match status" value="2"/>
</dbReference>
<gene>
    <name evidence="8" type="ORF">AVEN_202070_1</name>
</gene>
<feature type="transmembrane region" description="Helical" evidence="6">
    <location>
        <begin position="245"/>
        <end position="265"/>
    </location>
</feature>
<protein>
    <recommendedName>
        <fullName evidence="7">Major facilitator superfamily associated domain-containing protein</fullName>
    </recommendedName>
</protein>
<organism evidence="8 9">
    <name type="scientific">Araneus ventricosus</name>
    <name type="common">Orbweaver spider</name>
    <name type="synonym">Epeira ventricosa</name>
    <dbReference type="NCBI Taxonomy" id="182803"/>
    <lineage>
        <taxon>Eukaryota</taxon>
        <taxon>Metazoa</taxon>
        <taxon>Ecdysozoa</taxon>
        <taxon>Arthropoda</taxon>
        <taxon>Chelicerata</taxon>
        <taxon>Arachnida</taxon>
        <taxon>Araneae</taxon>
        <taxon>Araneomorphae</taxon>
        <taxon>Entelegynae</taxon>
        <taxon>Araneoidea</taxon>
        <taxon>Araneidae</taxon>
        <taxon>Araneus</taxon>
    </lineage>
</organism>
<evidence type="ECO:0000256" key="1">
    <source>
        <dbReference type="ARBA" id="ARBA00004141"/>
    </source>
</evidence>
<evidence type="ECO:0000313" key="9">
    <source>
        <dbReference type="Proteomes" id="UP000499080"/>
    </source>
</evidence>
<evidence type="ECO:0000256" key="6">
    <source>
        <dbReference type="SAM" id="Phobius"/>
    </source>
</evidence>
<evidence type="ECO:0000313" key="8">
    <source>
        <dbReference type="EMBL" id="GBM95745.1"/>
    </source>
</evidence>
<dbReference type="SUPFAM" id="SSF103473">
    <property type="entry name" value="MFS general substrate transporter"/>
    <property type="match status" value="2"/>
</dbReference>
<dbReference type="InterPro" id="IPR036259">
    <property type="entry name" value="MFS_trans_sf"/>
</dbReference>
<reference evidence="8 9" key="1">
    <citation type="journal article" date="2019" name="Sci. Rep.">
        <title>Orb-weaving spider Araneus ventricosus genome elucidates the spidroin gene catalogue.</title>
        <authorList>
            <person name="Kono N."/>
            <person name="Nakamura H."/>
            <person name="Ohtoshi R."/>
            <person name="Moran D.A.P."/>
            <person name="Shinohara A."/>
            <person name="Yoshida Y."/>
            <person name="Fujiwara M."/>
            <person name="Mori M."/>
            <person name="Tomita M."/>
            <person name="Arakawa K."/>
        </authorList>
    </citation>
    <scope>NUCLEOTIDE SEQUENCE [LARGE SCALE GENOMIC DNA]</scope>
</reference>
<dbReference type="Proteomes" id="UP000499080">
    <property type="component" value="Unassembled WGS sequence"/>
</dbReference>
<dbReference type="GO" id="GO:0016020">
    <property type="term" value="C:membrane"/>
    <property type="evidence" value="ECO:0007669"/>
    <property type="project" value="UniProtKB-SubCell"/>
</dbReference>
<keyword evidence="5 6" id="KW-0472">Membrane</keyword>
<feature type="transmembrane region" description="Helical" evidence="6">
    <location>
        <begin position="201"/>
        <end position="224"/>
    </location>
</feature>
<evidence type="ECO:0000256" key="2">
    <source>
        <dbReference type="ARBA" id="ARBA00005241"/>
    </source>
</evidence>
<evidence type="ECO:0000256" key="3">
    <source>
        <dbReference type="ARBA" id="ARBA00022692"/>
    </source>
</evidence>
<accession>A0A4Y2K1I5</accession>
<dbReference type="OrthoDB" id="515887at2759"/>